<dbReference type="OrthoDB" id="5398572at2759"/>
<dbReference type="EMBL" id="ML977153">
    <property type="protein sequence ID" value="KAF1987233.1"/>
    <property type="molecule type" value="Genomic_DNA"/>
</dbReference>
<accession>A0A6G1H1Y2</accession>
<feature type="compositionally biased region" description="Acidic residues" evidence="1">
    <location>
        <begin position="106"/>
        <end position="120"/>
    </location>
</feature>
<dbReference type="AlphaFoldDB" id="A0A6G1H1Y2"/>
<organism evidence="3 4">
    <name type="scientific">Aulographum hederae CBS 113979</name>
    <dbReference type="NCBI Taxonomy" id="1176131"/>
    <lineage>
        <taxon>Eukaryota</taxon>
        <taxon>Fungi</taxon>
        <taxon>Dikarya</taxon>
        <taxon>Ascomycota</taxon>
        <taxon>Pezizomycotina</taxon>
        <taxon>Dothideomycetes</taxon>
        <taxon>Pleosporomycetidae</taxon>
        <taxon>Aulographales</taxon>
        <taxon>Aulographaceae</taxon>
    </lineage>
</organism>
<keyword evidence="4" id="KW-1185">Reference proteome</keyword>
<dbReference type="InterPro" id="IPR001005">
    <property type="entry name" value="SANT/Myb"/>
</dbReference>
<proteinExistence type="predicted"/>
<feature type="domain" description="Myb-like" evidence="2">
    <location>
        <begin position="731"/>
        <end position="784"/>
    </location>
</feature>
<feature type="compositionally biased region" description="Basic and acidic residues" evidence="1">
    <location>
        <begin position="560"/>
        <end position="581"/>
    </location>
</feature>
<evidence type="ECO:0000313" key="4">
    <source>
        <dbReference type="Proteomes" id="UP000800041"/>
    </source>
</evidence>
<name>A0A6G1H1Y2_9PEZI</name>
<gene>
    <name evidence="3" type="ORF">K402DRAFT_462942</name>
</gene>
<dbReference type="SUPFAM" id="SSF46689">
    <property type="entry name" value="Homeodomain-like"/>
    <property type="match status" value="1"/>
</dbReference>
<dbReference type="Gene3D" id="1.10.10.60">
    <property type="entry name" value="Homeodomain-like"/>
    <property type="match status" value="1"/>
</dbReference>
<dbReference type="Proteomes" id="UP000800041">
    <property type="component" value="Unassembled WGS sequence"/>
</dbReference>
<feature type="compositionally biased region" description="Acidic residues" evidence="1">
    <location>
        <begin position="627"/>
        <end position="639"/>
    </location>
</feature>
<protein>
    <recommendedName>
        <fullName evidence="2">Myb-like domain-containing protein</fullName>
    </recommendedName>
</protein>
<evidence type="ECO:0000313" key="3">
    <source>
        <dbReference type="EMBL" id="KAF1987233.1"/>
    </source>
</evidence>
<feature type="region of interest" description="Disordered" evidence="1">
    <location>
        <begin position="455"/>
        <end position="477"/>
    </location>
</feature>
<sequence>MARSSSRRTTPQPQPALAPAPAPIKVTRLTRSQSRDLSDQASQQPAAKQGRGSRQTSVESTGSTASGARVARGAKRAAQPGPDLTTVEEDTEPQDVPSTTRTQIAEEGEDEDEDVDEVEGELTRQSQSPSAGSTFSGTTAITSFSQVQSSALKPDQVLSKFSGLHDCSLSILSNIAPGNAKLSEITAIIEEVEQTGSTRRRILDTRKNSLKNMFIHFTASREFDFIEPKIAVKALFPNSVPPQTDACPWRPDDVFFRANLAKLAYDVLTLGQGSRTAFEFVRDLDQIFPLPGFLSSFATKGRSDDVRTPGSSELLEETLRFGLEIRTQLAILCLQLPEIQLSQNALHECFFDGESDDARSFEGADVANVGLEAWQRFEKESRERETDIDKYVDFERGRVNLEPLCKEYSWLAFQQQALSWIRLRNREISAHLEELGGPDEIATQLENAVRDIHVQPESTMRGEKDRTTAQGEENPLLFASPKHLKVLSKNAKRLSGGGAAPSANRPVENEGNTDLPQEVGDGWRPLVQDDEEDDHDREVQDLASQYGPSVPTVRGIMSKSQKEYKENLRRDARPEERRSTLLDRQPNAERVQFGDGFEDSQEPQGTAAPGRPVATQAGKRPRPTQVDAEDEPSEDEGFQEDTRATNTQARRSEAPIAQRQTSRLSSPAKRRRTTTQTQQRVGQSTLGEDDSTEDNNAQGDDVPDAPLQGSWADIQAQAKANSTRLLPVRKERKAWTVEETDALFKLITDYGCAWATILAADEEKVFRDRSQVDLKDKARIIKFIHIKAHGSPEGLPDGFDGVTLKEQQRNMLRKLGFVWEKQREPVPA</sequence>
<dbReference type="InterPro" id="IPR009057">
    <property type="entry name" value="Homeodomain-like_sf"/>
</dbReference>
<feature type="compositionally biased region" description="Basic and acidic residues" evidence="1">
    <location>
        <begin position="455"/>
        <end position="467"/>
    </location>
</feature>
<feature type="region of interest" description="Disordered" evidence="1">
    <location>
        <begin position="1"/>
        <end position="137"/>
    </location>
</feature>
<evidence type="ECO:0000256" key="1">
    <source>
        <dbReference type="SAM" id="MobiDB-lite"/>
    </source>
</evidence>
<feature type="compositionally biased region" description="Pro residues" evidence="1">
    <location>
        <begin position="12"/>
        <end position="22"/>
    </location>
</feature>
<dbReference type="CDD" id="cd11660">
    <property type="entry name" value="SANT_TRF"/>
    <property type="match status" value="1"/>
</dbReference>
<reference evidence="3" key="1">
    <citation type="journal article" date="2020" name="Stud. Mycol.">
        <title>101 Dothideomycetes genomes: a test case for predicting lifestyles and emergence of pathogens.</title>
        <authorList>
            <person name="Haridas S."/>
            <person name="Albert R."/>
            <person name="Binder M."/>
            <person name="Bloem J."/>
            <person name="Labutti K."/>
            <person name="Salamov A."/>
            <person name="Andreopoulos B."/>
            <person name="Baker S."/>
            <person name="Barry K."/>
            <person name="Bills G."/>
            <person name="Bluhm B."/>
            <person name="Cannon C."/>
            <person name="Castanera R."/>
            <person name="Culley D."/>
            <person name="Daum C."/>
            <person name="Ezra D."/>
            <person name="Gonzalez J."/>
            <person name="Henrissat B."/>
            <person name="Kuo A."/>
            <person name="Liang C."/>
            <person name="Lipzen A."/>
            <person name="Lutzoni F."/>
            <person name="Magnuson J."/>
            <person name="Mondo S."/>
            <person name="Nolan M."/>
            <person name="Ohm R."/>
            <person name="Pangilinan J."/>
            <person name="Park H.-J."/>
            <person name="Ramirez L."/>
            <person name="Alfaro M."/>
            <person name="Sun H."/>
            <person name="Tritt A."/>
            <person name="Yoshinaga Y."/>
            <person name="Zwiers L.-H."/>
            <person name="Turgeon B."/>
            <person name="Goodwin S."/>
            <person name="Spatafora J."/>
            <person name="Crous P."/>
            <person name="Grigoriev I."/>
        </authorList>
    </citation>
    <scope>NUCLEOTIDE SEQUENCE</scope>
    <source>
        <strain evidence="3">CBS 113979</strain>
    </source>
</reference>
<feature type="compositionally biased region" description="Polar residues" evidence="1">
    <location>
        <begin position="123"/>
        <end position="137"/>
    </location>
</feature>
<feature type="compositionally biased region" description="Polar residues" evidence="1">
    <location>
        <begin position="39"/>
        <end position="64"/>
    </location>
</feature>
<feature type="region of interest" description="Disordered" evidence="1">
    <location>
        <begin position="491"/>
        <end position="708"/>
    </location>
</feature>
<dbReference type="SMART" id="SM00717">
    <property type="entry name" value="SANT"/>
    <property type="match status" value="1"/>
</dbReference>
<evidence type="ECO:0000259" key="2">
    <source>
        <dbReference type="SMART" id="SM00717"/>
    </source>
</evidence>